<sequence length="116" mass="12694">MDPPEGIIDSFHSIHSPSERGIQHHDKKQGSHESPGYCEEDEGGNGAFCYEVEAWLQPRANRVSASRASVSGLLTVELGHHNRLKKPILGRTYAFVDKGCENMLNSSISTCLVLCG</sequence>
<feature type="non-terminal residue" evidence="2">
    <location>
        <position position="116"/>
    </location>
</feature>
<dbReference type="AlphaFoldDB" id="A0A5A7PFZ5"/>
<reference evidence="3" key="1">
    <citation type="journal article" date="2019" name="Curr. Biol.">
        <title>Genome Sequence of Striga asiatica Provides Insight into the Evolution of Plant Parasitism.</title>
        <authorList>
            <person name="Yoshida S."/>
            <person name="Kim S."/>
            <person name="Wafula E.K."/>
            <person name="Tanskanen J."/>
            <person name="Kim Y.M."/>
            <person name="Honaas L."/>
            <person name="Yang Z."/>
            <person name="Spallek T."/>
            <person name="Conn C.E."/>
            <person name="Ichihashi Y."/>
            <person name="Cheong K."/>
            <person name="Cui S."/>
            <person name="Der J.P."/>
            <person name="Gundlach H."/>
            <person name="Jiao Y."/>
            <person name="Hori C."/>
            <person name="Ishida J.K."/>
            <person name="Kasahara H."/>
            <person name="Kiba T."/>
            <person name="Kim M.S."/>
            <person name="Koo N."/>
            <person name="Laohavisit A."/>
            <person name="Lee Y.H."/>
            <person name="Lumba S."/>
            <person name="McCourt P."/>
            <person name="Mortimer J.C."/>
            <person name="Mutuku J.M."/>
            <person name="Nomura T."/>
            <person name="Sasaki-Sekimoto Y."/>
            <person name="Seto Y."/>
            <person name="Wang Y."/>
            <person name="Wakatake T."/>
            <person name="Sakakibara H."/>
            <person name="Demura T."/>
            <person name="Yamaguchi S."/>
            <person name="Yoneyama K."/>
            <person name="Manabe R.I."/>
            <person name="Nelson D.C."/>
            <person name="Schulman A.H."/>
            <person name="Timko M.P."/>
            <person name="dePamphilis C.W."/>
            <person name="Choi D."/>
            <person name="Shirasu K."/>
        </authorList>
    </citation>
    <scope>NUCLEOTIDE SEQUENCE [LARGE SCALE GENOMIC DNA]</scope>
    <source>
        <strain evidence="3">cv. UVA1</strain>
    </source>
</reference>
<evidence type="ECO:0000313" key="2">
    <source>
        <dbReference type="EMBL" id="GER31651.1"/>
    </source>
</evidence>
<keyword evidence="2" id="KW-0808">Transferase</keyword>
<comment type="caution">
    <text evidence="2">The sequence shown here is derived from an EMBL/GenBank/DDBJ whole genome shotgun (WGS) entry which is preliminary data.</text>
</comment>
<feature type="region of interest" description="Disordered" evidence="1">
    <location>
        <begin position="1"/>
        <end position="40"/>
    </location>
</feature>
<accession>A0A5A7PFZ5</accession>
<evidence type="ECO:0000256" key="1">
    <source>
        <dbReference type="SAM" id="MobiDB-lite"/>
    </source>
</evidence>
<dbReference type="Proteomes" id="UP000325081">
    <property type="component" value="Unassembled WGS sequence"/>
</dbReference>
<dbReference type="EMBL" id="BKCP01004505">
    <property type="protein sequence ID" value="GER31651.1"/>
    <property type="molecule type" value="Genomic_DNA"/>
</dbReference>
<keyword evidence="3" id="KW-1185">Reference proteome</keyword>
<proteinExistence type="predicted"/>
<organism evidence="2 3">
    <name type="scientific">Striga asiatica</name>
    <name type="common">Asiatic witchweed</name>
    <name type="synonym">Buchnera asiatica</name>
    <dbReference type="NCBI Taxonomy" id="4170"/>
    <lineage>
        <taxon>Eukaryota</taxon>
        <taxon>Viridiplantae</taxon>
        <taxon>Streptophyta</taxon>
        <taxon>Embryophyta</taxon>
        <taxon>Tracheophyta</taxon>
        <taxon>Spermatophyta</taxon>
        <taxon>Magnoliopsida</taxon>
        <taxon>eudicotyledons</taxon>
        <taxon>Gunneridae</taxon>
        <taxon>Pentapetalae</taxon>
        <taxon>asterids</taxon>
        <taxon>lamiids</taxon>
        <taxon>Lamiales</taxon>
        <taxon>Orobanchaceae</taxon>
        <taxon>Buchnereae</taxon>
        <taxon>Striga</taxon>
    </lineage>
</organism>
<feature type="compositionally biased region" description="Basic and acidic residues" evidence="1">
    <location>
        <begin position="17"/>
        <end position="31"/>
    </location>
</feature>
<evidence type="ECO:0000313" key="3">
    <source>
        <dbReference type="Proteomes" id="UP000325081"/>
    </source>
</evidence>
<dbReference type="GO" id="GO:0016740">
    <property type="term" value="F:transferase activity"/>
    <property type="evidence" value="ECO:0007669"/>
    <property type="project" value="UniProtKB-KW"/>
</dbReference>
<protein>
    <submittedName>
        <fullName evidence="2">Glucose-1-phosphate thymidylyltransferase</fullName>
    </submittedName>
</protein>
<name>A0A5A7PFZ5_STRAF</name>
<gene>
    <name evidence="2" type="ORF">STAS_07672</name>
</gene>